<protein>
    <recommendedName>
        <fullName evidence="4">HTH luxR-type domain-containing protein</fullName>
    </recommendedName>
</protein>
<reference evidence="5 6" key="1">
    <citation type="submission" date="2017-05" db="EMBL/GenBank/DDBJ databases">
        <title>Biotechnological potential of actinobacteria isolated from South African environments.</title>
        <authorList>
            <person name="Le Roes-Hill M."/>
            <person name="Prins A."/>
            <person name="Durrell K.A."/>
        </authorList>
    </citation>
    <scope>NUCLEOTIDE SEQUENCE [LARGE SCALE GENOMIC DNA]</scope>
    <source>
        <strain evidence="5">BS2</strain>
    </source>
</reference>
<dbReference type="SUPFAM" id="SSF46894">
    <property type="entry name" value="C-terminal effector domain of the bipartite response regulators"/>
    <property type="match status" value="1"/>
</dbReference>
<keyword evidence="3" id="KW-0804">Transcription</keyword>
<evidence type="ECO:0000256" key="3">
    <source>
        <dbReference type="ARBA" id="ARBA00023163"/>
    </source>
</evidence>
<dbReference type="InterPro" id="IPR016032">
    <property type="entry name" value="Sig_transdc_resp-reg_C-effctor"/>
</dbReference>
<comment type="caution">
    <text evidence="5">The sequence shown here is derived from an EMBL/GenBank/DDBJ whole genome shotgun (WGS) entry which is preliminary data.</text>
</comment>
<dbReference type="SMART" id="SM00421">
    <property type="entry name" value="HTH_LUXR"/>
    <property type="match status" value="1"/>
</dbReference>
<evidence type="ECO:0000256" key="1">
    <source>
        <dbReference type="ARBA" id="ARBA00023015"/>
    </source>
</evidence>
<dbReference type="InterPro" id="IPR000792">
    <property type="entry name" value="Tscrpt_reg_LuxR_C"/>
</dbReference>
<dbReference type="PANTHER" id="PTHR44688:SF16">
    <property type="entry name" value="DNA-BINDING TRANSCRIPTIONAL ACTIVATOR DEVR_DOSR"/>
    <property type="match status" value="1"/>
</dbReference>
<keyword evidence="6" id="KW-1185">Reference proteome</keyword>
<proteinExistence type="predicted"/>
<dbReference type="Pfam" id="PF00196">
    <property type="entry name" value="GerE"/>
    <property type="match status" value="1"/>
</dbReference>
<dbReference type="Proteomes" id="UP000194632">
    <property type="component" value="Unassembled WGS sequence"/>
</dbReference>
<evidence type="ECO:0000313" key="6">
    <source>
        <dbReference type="Proteomes" id="UP000194632"/>
    </source>
</evidence>
<dbReference type="CDD" id="cd06170">
    <property type="entry name" value="LuxR_C_like"/>
    <property type="match status" value="1"/>
</dbReference>
<dbReference type="AlphaFoldDB" id="A0A243QG27"/>
<gene>
    <name evidence="5" type="ORF">CA982_02910</name>
</gene>
<dbReference type="OrthoDB" id="3539648at2"/>
<dbReference type="PRINTS" id="PR00038">
    <property type="entry name" value="HTHLUXR"/>
</dbReference>
<name>A0A243QG27_9ACTN</name>
<dbReference type="STRING" id="417102.CA982_02910"/>
<evidence type="ECO:0000256" key="2">
    <source>
        <dbReference type="ARBA" id="ARBA00023125"/>
    </source>
</evidence>
<dbReference type="PANTHER" id="PTHR44688">
    <property type="entry name" value="DNA-BINDING TRANSCRIPTIONAL ACTIVATOR DEVR_DOSR"/>
    <property type="match status" value="1"/>
</dbReference>
<feature type="domain" description="HTH luxR-type" evidence="4">
    <location>
        <begin position="251"/>
        <end position="316"/>
    </location>
</feature>
<dbReference type="PROSITE" id="PS00622">
    <property type="entry name" value="HTH_LUXR_1"/>
    <property type="match status" value="1"/>
</dbReference>
<evidence type="ECO:0000259" key="4">
    <source>
        <dbReference type="PROSITE" id="PS50043"/>
    </source>
</evidence>
<dbReference type="EMBL" id="NGFO01000002">
    <property type="protein sequence ID" value="OUC80700.1"/>
    <property type="molecule type" value="Genomic_DNA"/>
</dbReference>
<dbReference type="Gene3D" id="1.10.10.10">
    <property type="entry name" value="Winged helix-like DNA-binding domain superfamily/Winged helix DNA-binding domain"/>
    <property type="match status" value="1"/>
</dbReference>
<dbReference type="GO" id="GO:0003677">
    <property type="term" value="F:DNA binding"/>
    <property type="evidence" value="ECO:0007669"/>
    <property type="project" value="UniProtKB-KW"/>
</dbReference>
<evidence type="ECO:0000313" key="5">
    <source>
        <dbReference type="EMBL" id="OUC80700.1"/>
    </source>
</evidence>
<organism evidence="5 6">
    <name type="scientific">Gordonia lacunae</name>
    <dbReference type="NCBI Taxonomy" id="417102"/>
    <lineage>
        <taxon>Bacteria</taxon>
        <taxon>Bacillati</taxon>
        <taxon>Actinomycetota</taxon>
        <taxon>Actinomycetes</taxon>
        <taxon>Mycobacteriales</taxon>
        <taxon>Gordoniaceae</taxon>
        <taxon>Gordonia</taxon>
    </lineage>
</organism>
<sequence length="325" mass="35557">MRSSTTGPYHEALGSAADLNTRADELLCALGERVSSSASAISVWDPVAGRHLTLANHDYPDSVMSHFNSWFVSNDPLFKEMERTRSGALRWRDFPGYRRTHSVTNVFTPAGFDEGLSARLVTAQGTYAGTLHVNSDDRRYPRDVDVTEINELRSSVASLLDTTMRPVMVADFLSPGSPAWLIDRLGNCRALHDQLMPDVDPGLLSLVARLAGTERKFRWCDPGGTWHLVRLLPATPRYRDATPVALTFTTPEPLPYDLTGRELEVLTLVANGLTSAQIAGALVISAKTVGRHIEHLLGKTGVANRVGLATLAHQHGLLSARQMQP</sequence>
<dbReference type="GO" id="GO:0006355">
    <property type="term" value="P:regulation of DNA-templated transcription"/>
    <property type="evidence" value="ECO:0007669"/>
    <property type="project" value="InterPro"/>
</dbReference>
<dbReference type="InterPro" id="IPR036388">
    <property type="entry name" value="WH-like_DNA-bd_sf"/>
</dbReference>
<accession>A0A243QG27</accession>
<keyword evidence="1" id="KW-0805">Transcription regulation</keyword>
<keyword evidence="2" id="KW-0238">DNA-binding</keyword>
<dbReference type="PROSITE" id="PS50043">
    <property type="entry name" value="HTH_LUXR_2"/>
    <property type="match status" value="1"/>
</dbReference>
<dbReference type="RefSeq" id="WP_086533840.1">
    <property type="nucleotide sequence ID" value="NZ_NGFO01000002.1"/>
</dbReference>